<sequence>MAQLKKMDQAVEVEDEEVAFLTGWQPMTGITGKDVDESVRVNRLIGAVPGQCWFNARRVVQGLVGYADASYVEGIAVLNGGQLLEHGWVCRPDGMVIDPTLPTAGGAYYPGLEFRGRPGIEAFLGTPEGRRCKRSPFYYAFGWGGRDSPGMRRAWEQSRDHLRALFPAAFEADV</sequence>
<organism evidence="1 2">
    <name type="scientific">Tautonia plasticadhaerens</name>
    <dbReference type="NCBI Taxonomy" id="2527974"/>
    <lineage>
        <taxon>Bacteria</taxon>
        <taxon>Pseudomonadati</taxon>
        <taxon>Planctomycetota</taxon>
        <taxon>Planctomycetia</taxon>
        <taxon>Isosphaerales</taxon>
        <taxon>Isosphaeraceae</taxon>
        <taxon>Tautonia</taxon>
    </lineage>
</organism>
<evidence type="ECO:0000313" key="2">
    <source>
        <dbReference type="Proteomes" id="UP000317835"/>
    </source>
</evidence>
<dbReference type="OrthoDB" id="484150at2"/>
<dbReference type="EMBL" id="CP036426">
    <property type="protein sequence ID" value="QDV35697.1"/>
    <property type="molecule type" value="Genomic_DNA"/>
</dbReference>
<protein>
    <submittedName>
        <fullName evidence="1">Uncharacterized protein</fullName>
    </submittedName>
</protein>
<evidence type="ECO:0000313" key="1">
    <source>
        <dbReference type="EMBL" id="QDV35697.1"/>
    </source>
</evidence>
<dbReference type="RefSeq" id="WP_145271437.1">
    <property type="nucleotide sequence ID" value="NZ_CP036426.1"/>
</dbReference>
<proteinExistence type="predicted"/>
<gene>
    <name evidence="1" type="ORF">ElP_36020</name>
</gene>
<dbReference type="AlphaFoldDB" id="A0A518H4E6"/>
<name>A0A518H4E6_9BACT</name>
<reference evidence="1 2" key="1">
    <citation type="submission" date="2019-02" db="EMBL/GenBank/DDBJ databases">
        <title>Deep-cultivation of Planctomycetes and their phenomic and genomic characterization uncovers novel biology.</title>
        <authorList>
            <person name="Wiegand S."/>
            <person name="Jogler M."/>
            <person name="Boedeker C."/>
            <person name="Pinto D."/>
            <person name="Vollmers J."/>
            <person name="Rivas-Marin E."/>
            <person name="Kohn T."/>
            <person name="Peeters S.H."/>
            <person name="Heuer A."/>
            <person name="Rast P."/>
            <person name="Oberbeckmann S."/>
            <person name="Bunk B."/>
            <person name="Jeske O."/>
            <person name="Meyerdierks A."/>
            <person name="Storesund J.E."/>
            <person name="Kallscheuer N."/>
            <person name="Luecker S."/>
            <person name="Lage O.M."/>
            <person name="Pohl T."/>
            <person name="Merkel B.J."/>
            <person name="Hornburger P."/>
            <person name="Mueller R.-W."/>
            <person name="Bruemmer F."/>
            <person name="Labrenz M."/>
            <person name="Spormann A.M."/>
            <person name="Op den Camp H."/>
            <person name="Overmann J."/>
            <person name="Amann R."/>
            <person name="Jetten M.S.M."/>
            <person name="Mascher T."/>
            <person name="Medema M.H."/>
            <person name="Devos D.P."/>
            <person name="Kaster A.-K."/>
            <person name="Ovreas L."/>
            <person name="Rohde M."/>
            <person name="Galperin M.Y."/>
            <person name="Jogler C."/>
        </authorList>
    </citation>
    <scope>NUCLEOTIDE SEQUENCE [LARGE SCALE GENOMIC DNA]</scope>
    <source>
        <strain evidence="1 2">ElP</strain>
    </source>
</reference>
<keyword evidence="2" id="KW-1185">Reference proteome</keyword>
<dbReference type="Proteomes" id="UP000317835">
    <property type="component" value="Chromosome"/>
</dbReference>
<dbReference type="KEGG" id="tpla:ElP_36020"/>
<accession>A0A518H4E6</accession>